<feature type="domain" description="NmrA-like" evidence="3">
    <location>
        <begin position="9"/>
        <end position="261"/>
    </location>
</feature>
<evidence type="ECO:0000313" key="4">
    <source>
        <dbReference type="EMBL" id="KAJ9618607.1"/>
    </source>
</evidence>
<evidence type="ECO:0000256" key="2">
    <source>
        <dbReference type="ARBA" id="ARBA00023002"/>
    </source>
</evidence>
<organism evidence="4 5">
    <name type="scientific">Knufia peltigerae</name>
    <dbReference type="NCBI Taxonomy" id="1002370"/>
    <lineage>
        <taxon>Eukaryota</taxon>
        <taxon>Fungi</taxon>
        <taxon>Dikarya</taxon>
        <taxon>Ascomycota</taxon>
        <taxon>Pezizomycotina</taxon>
        <taxon>Eurotiomycetes</taxon>
        <taxon>Chaetothyriomycetidae</taxon>
        <taxon>Chaetothyriales</taxon>
        <taxon>Trichomeriaceae</taxon>
        <taxon>Knufia</taxon>
    </lineage>
</organism>
<dbReference type="Gene3D" id="3.90.25.10">
    <property type="entry name" value="UDP-galactose 4-epimerase, domain 1"/>
    <property type="match status" value="1"/>
</dbReference>
<name>A0AA39CRT3_9EURO</name>
<keyword evidence="2" id="KW-0560">Oxidoreductase</keyword>
<dbReference type="GO" id="GO:0016491">
    <property type="term" value="F:oxidoreductase activity"/>
    <property type="evidence" value="ECO:0007669"/>
    <property type="project" value="UniProtKB-KW"/>
</dbReference>
<dbReference type="InterPro" id="IPR008030">
    <property type="entry name" value="NmrA-like"/>
</dbReference>
<sequence length="344" mass="37131">MNTEHKVKTTKVAVVGPNGNLGKYVVPALVAAGFEITLVTRTASKAEELKRSIIVQGGGGGGDTADTADTANSDDAKDGAVVVIHVVQGDYTSAASLAKSLKGHDSVVSLLNRDQTAAQIQLVDAVLAAGVPHIVPAAFGVDTSRPEVRALPHLAVAYVKSEDHLRDAIERADGATTFTGIHNGAFLEWIFKFNYVINLVGKGDEDEPSTIFDQGDVRMSASSMWDIGKAVAVAVARRNEVAFRNKFLLMHNVTFSQNELLGYAKDTLPDKPWPIVRVDTLEAERKSQEEFDSGNRAPVAMHGFFQRAFFGKGLGFFPETDNALLGVEEHDGEWLKDMVRTQLV</sequence>
<dbReference type="AlphaFoldDB" id="A0AA39CRT3"/>
<dbReference type="Proteomes" id="UP001172681">
    <property type="component" value="Unassembled WGS sequence"/>
</dbReference>
<protein>
    <recommendedName>
        <fullName evidence="3">NmrA-like domain-containing protein</fullName>
    </recommendedName>
</protein>
<dbReference type="Gene3D" id="3.40.50.720">
    <property type="entry name" value="NAD(P)-binding Rossmann-like Domain"/>
    <property type="match status" value="1"/>
</dbReference>
<dbReference type="Pfam" id="PF05368">
    <property type="entry name" value="NmrA"/>
    <property type="match status" value="1"/>
</dbReference>
<gene>
    <name evidence="4" type="ORF">H2204_012960</name>
</gene>
<dbReference type="PANTHER" id="PTHR47706">
    <property type="entry name" value="NMRA-LIKE FAMILY PROTEIN"/>
    <property type="match status" value="1"/>
</dbReference>
<accession>A0AA39CRT3</accession>
<dbReference type="InterPro" id="IPR051609">
    <property type="entry name" value="NmrA/Isoflavone_reductase-like"/>
</dbReference>
<dbReference type="SUPFAM" id="SSF51735">
    <property type="entry name" value="NAD(P)-binding Rossmann-fold domains"/>
    <property type="match status" value="1"/>
</dbReference>
<proteinExistence type="predicted"/>
<reference evidence="4" key="1">
    <citation type="submission" date="2022-10" db="EMBL/GenBank/DDBJ databases">
        <title>Culturing micro-colonial fungi from biological soil crusts in the Mojave desert and describing Neophaeococcomyces mojavensis, and introducing the new genera and species Taxawa tesnikishii.</title>
        <authorList>
            <person name="Kurbessoian T."/>
            <person name="Stajich J.E."/>
        </authorList>
    </citation>
    <scope>NUCLEOTIDE SEQUENCE</scope>
    <source>
        <strain evidence="4">TK_35</strain>
    </source>
</reference>
<evidence type="ECO:0000313" key="5">
    <source>
        <dbReference type="Proteomes" id="UP001172681"/>
    </source>
</evidence>
<dbReference type="InterPro" id="IPR036291">
    <property type="entry name" value="NAD(P)-bd_dom_sf"/>
</dbReference>
<dbReference type="PANTHER" id="PTHR47706:SF1">
    <property type="entry name" value="CIPA-LIKE, PUTATIVE (AFU_ORTHOLOGUE AFUA_1G12460)-RELATED"/>
    <property type="match status" value="1"/>
</dbReference>
<evidence type="ECO:0000256" key="1">
    <source>
        <dbReference type="ARBA" id="ARBA00022857"/>
    </source>
</evidence>
<keyword evidence="5" id="KW-1185">Reference proteome</keyword>
<keyword evidence="1" id="KW-0521">NADP</keyword>
<dbReference type="EMBL" id="JAPDRN010000139">
    <property type="protein sequence ID" value="KAJ9618607.1"/>
    <property type="molecule type" value="Genomic_DNA"/>
</dbReference>
<evidence type="ECO:0000259" key="3">
    <source>
        <dbReference type="Pfam" id="PF05368"/>
    </source>
</evidence>
<comment type="caution">
    <text evidence="4">The sequence shown here is derived from an EMBL/GenBank/DDBJ whole genome shotgun (WGS) entry which is preliminary data.</text>
</comment>